<dbReference type="AlphaFoldDB" id="A0A0M0JX32"/>
<dbReference type="PANTHER" id="PTHR34203">
    <property type="entry name" value="METHYLTRANSFERASE, FKBM FAMILY PROTEIN"/>
    <property type="match status" value="1"/>
</dbReference>
<feature type="region of interest" description="Disordered" evidence="2">
    <location>
        <begin position="32"/>
        <end position="54"/>
    </location>
</feature>
<dbReference type="EMBL" id="JWZX01002085">
    <property type="protein sequence ID" value="KOO31105.1"/>
    <property type="molecule type" value="Genomic_DNA"/>
</dbReference>
<feature type="non-terminal residue" evidence="4">
    <location>
        <position position="690"/>
    </location>
</feature>
<feature type="region of interest" description="Disordered" evidence="2">
    <location>
        <begin position="79"/>
        <end position="106"/>
    </location>
</feature>
<feature type="compositionally biased region" description="Basic and acidic residues" evidence="2">
    <location>
        <begin position="321"/>
        <end position="330"/>
    </location>
</feature>
<feature type="domain" description="Methyltransferase FkbM" evidence="3">
    <location>
        <begin position="406"/>
        <end position="559"/>
    </location>
</feature>
<keyword evidence="1" id="KW-0175">Coiled coil</keyword>
<dbReference type="InterPro" id="IPR006342">
    <property type="entry name" value="FkbM_mtfrase"/>
</dbReference>
<dbReference type="PANTHER" id="PTHR34203:SF13">
    <property type="entry name" value="EXPRESSED PROTEIN"/>
    <property type="match status" value="1"/>
</dbReference>
<feature type="compositionally biased region" description="Basic and acidic residues" evidence="2">
    <location>
        <begin position="235"/>
        <end position="247"/>
    </location>
</feature>
<comment type="caution">
    <text evidence="4">The sequence shown here is derived from an EMBL/GenBank/DDBJ whole genome shotgun (WGS) entry which is preliminary data.</text>
</comment>
<feature type="region of interest" description="Disordered" evidence="2">
    <location>
        <begin position="234"/>
        <end position="270"/>
    </location>
</feature>
<keyword evidence="5" id="KW-1185">Reference proteome</keyword>
<feature type="compositionally biased region" description="Polar residues" evidence="2">
    <location>
        <begin position="38"/>
        <end position="50"/>
    </location>
</feature>
<dbReference type="CDD" id="cd02440">
    <property type="entry name" value="AdoMet_MTases"/>
    <property type="match status" value="1"/>
</dbReference>
<gene>
    <name evidence="4" type="ORF">Ctob_008662</name>
</gene>
<organism evidence="4 5">
    <name type="scientific">Chrysochromulina tobinii</name>
    <dbReference type="NCBI Taxonomy" id="1460289"/>
    <lineage>
        <taxon>Eukaryota</taxon>
        <taxon>Haptista</taxon>
        <taxon>Haptophyta</taxon>
        <taxon>Prymnesiophyceae</taxon>
        <taxon>Prymnesiales</taxon>
        <taxon>Chrysochromulinaceae</taxon>
        <taxon>Chrysochromulina</taxon>
    </lineage>
</organism>
<feature type="coiled-coil region" evidence="1">
    <location>
        <begin position="636"/>
        <end position="684"/>
    </location>
</feature>
<proteinExistence type="predicted"/>
<dbReference type="InterPro" id="IPR029063">
    <property type="entry name" value="SAM-dependent_MTases_sf"/>
</dbReference>
<protein>
    <recommendedName>
        <fullName evidence="3">Methyltransferase FkbM domain-containing protein</fullName>
    </recommendedName>
</protein>
<dbReference type="NCBIfam" id="TIGR01444">
    <property type="entry name" value="fkbM_fam"/>
    <property type="match status" value="1"/>
</dbReference>
<evidence type="ECO:0000259" key="3">
    <source>
        <dbReference type="Pfam" id="PF05050"/>
    </source>
</evidence>
<reference evidence="5" key="1">
    <citation type="journal article" date="2015" name="PLoS Genet.">
        <title>Genome Sequence and Transcriptome Analyses of Chrysochromulina tobin: Metabolic Tools for Enhanced Algal Fitness in the Prominent Order Prymnesiales (Haptophyceae).</title>
        <authorList>
            <person name="Hovde B.T."/>
            <person name="Deodato C.R."/>
            <person name="Hunsperger H.M."/>
            <person name="Ryken S.A."/>
            <person name="Yost W."/>
            <person name="Jha R.K."/>
            <person name="Patterson J."/>
            <person name="Monnat R.J. Jr."/>
            <person name="Barlow S.B."/>
            <person name="Starkenburg S.R."/>
            <person name="Cattolico R.A."/>
        </authorList>
    </citation>
    <scope>NUCLEOTIDE SEQUENCE</scope>
    <source>
        <strain evidence="5">CCMP291</strain>
    </source>
</reference>
<name>A0A0M0JX32_9EUKA</name>
<accession>A0A0M0JX32</accession>
<feature type="region of interest" description="Disordered" evidence="2">
    <location>
        <begin position="320"/>
        <end position="339"/>
    </location>
</feature>
<dbReference type="SUPFAM" id="SSF53335">
    <property type="entry name" value="S-adenosyl-L-methionine-dependent methyltransferases"/>
    <property type="match status" value="1"/>
</dbReference>
<dbReference type="Gene3D" id="3.40.50.150">
    <property type="entry name" value="Vaccinia Virus protein VP39"/>
    <property type="match status" value="1"/>
</dbReference>
<dbReference type="InterPro" id="IPR052514">
    <property type="entry name" value="SAM-dependent_MTase"/>
</dbReference>
<sequence length="690" mass="76138">MAHDMAHAMYTRGTSPHYSSVMFNRSYPTPTLAAPTPIGQNPTPTPGTKWSTKKFDSGIHASAANERYLAMRRDAEDTRPFKGAPYQPANTFVTTGPWRQGTVPRPFSRDCWRPTIDDVDRISWGRNAKQKGTGSRGVPHRLNDDERSLYDFARRKGFVEIGGSGWRSERRDSPLVNTFRSWCDARGVPAIYLHKGRDGTDDQVVVDLAPLRTPLRFEAAAAFCLGAAPNGTVEFEGRPPVDLRDAEDAADDDEQQRAAEAPAASASEPSGARMFSLEELAEAYVTQPIYRLPMYAVSWVRGRSEAKELAKLLAESLGTSEDAKGRRKEQGSPQACGAPPNGTLVVSGISPAAGLPAYALNVWAENDGVSNHIIKNKMWDASKSALLVSELAGLHTELGRRASFLDIGANVGWFTMLAARTGHADVIAVEASEPNAALIERSLCMNQLVKGVTLHRAGLGVRTQTCALVARRSNIASPTVSCEGNAAREMKSWGKHFGFHDYVVVGSMRMVRLDELLPSQPVDVIKIDVEGNELEVAKGWAALFDQRPPMRQPRLVLTEYVPSLIALRSNVSDPLDYLRFFIRRGYTIETDAHARGLPAAALVTERDLVAWSTSKHGRGWMHDLSYVDELRATLAAELAEQARVFEQRKMAELAEQASVFEQRKAAFQLNIKVLREKNRVLEDRLKEYDA</sequence>
<dbReference type="Proteomes" id="UP000037460">
    <property type="component" value="Unassembled WGS sequence"/>
</dbReference>
<evidence type="ECO:0000313" key="5">
    <source>
        <dbReference type="Proteomes" id="UP000037460"/>
    </source>
</evidence>
<evidence type="ECO:0000256" key="2">
    <source>
        <dbReference type="SAM" id="MobiDB-lite"/>
    </source>
</evidence>
<dbReference type="OrthoDB" id="439808at2759"/>
<evidence type="ECO:0000256" key="1">
    <source>
        <dbReference type="SAM" id="Coils"/>
    </source>
</evidence>
<dbReference type="Pfam" id="PF05050">
    <property type="entry name" value="Methyltransf_21"/>
    <property type="match status" value="1"/>
</dbReference>
<feature type="compositionally biased region" description="Low complexity" evidence="2">
    <location>
        <begin position="258"/>
        <end position="269"/>
    </location>
</feature>
<evidence type="ECO:0000313" key="4">
    <source>
        <dbReference type="EMBL" id="KOO31105.1"/>
    </source>
</evidence>